<dbReference type="Proteomes" id="UP000319383">
    <property type="component" value="Chromosome"/>
</dbReference>
<feature type="compositionally biased region" description="Basic and acidic residues" evidence="1">
    <location>
        <begin position="162"/>
        <end position="194"/>
    </location>
</feature>
<protein>
    <submittedName>
        <fullName evidence="2">Uncharacterized protein</fullName>
    </submittedName>
</protein>
<evidence type="ECO:0000313" key="2">
    <source>
        <dbReference type="EMBL" id="QDU44480.1"/>
    </source>
</evidence>
<dbReference type="RefSeq" id="WP_145376837.1">
    <property type="nucleotide sequence ID" value="NZ_CP036276.1"/>
</dbReference>
<dbReference type="KEGG" id="sdyn:Mal52_29620"/>
<feature type="compositionally biased region" description="Pro residues" evidence="1">
    <location>
        <begin position="122"/>
        <end position="138"/>
    </location>
</feature>
<dbReference type="EMBL" id="CP036276">
    <property type="protein sequence ID" value="QDU44480.1"/>
    <property type="molecule type" value="Genomic_DNA"/>
</dbReference>
<feature type="compositionally biased region" description="Low complexity" evidence="1">
    <location>
        <begin position="147"/>
        <end position="161"/>
    </location>
</feature>
<feature type="region of interest" description="Disordered" evidence="1">
    <location>
        <begin position="21"/>
        <end position="194"/>
    </location>
</feature>
<organism evidence="2 3">
    <name type="scientific">Symmachiella dynata</name>
    <dbReference type="NCBI Taxonomy" id="2527995"/>
    <lineage>
        <taxon>Bacteria</taxon>
        <taxon>Pseudomonadati</taxon>
        <taxon>Planctomycetota</taxon>
        <taxon>Planctomycetia</taxon>
        <taxon>Planctomycetales</taxon>
        <taxon>Planctomycetaceae</taxon>
        <taxon>Symmachiella</taxon>
    </lineage>
</organism>
<accession>A0A517ZPX1</accession>
<keyword evidence="3" id="KW-1185">Reference proteome</keyword>
<evidence type="ECO:0000256" key="1">
    <source>
        <dbReference type="SAM" id="MobiDB-lite"/>
    </source>
</evidence>
<sequence>MNRIHLTAGLYLAWALSGLPVCGDETESQPPAVTEPAVTEPAAKDAEPKASPRDEAIDKELEESLLPEDAQQQPGEVLDRAVNQMRDVSQRIEAGQPGQETQQLQQKVLDDLTQLIELLQNQPPPPPPNPNNQPPPPQNDKKPQPKPDTTQQQKDQQQKQQEQQKTERRPQDGQETEERFDKSKAEKARAEAARKRMLKDIWGHLPEAIRNRLLNNFSEEYLPKYAPEVRKYYEDLGQRRRGGQNR</sequence>
<reference evidence="2 3" key="1">
    <citation type="submission" date="2019-02" db="EMBL/GenBank/DDBJ databases">
        <title>Deep-cultivation of Planctomycetes and their phenomic and genomic characterization uncovers novel biology.</title>
        <authorList>
            <person name="Wiegand S."/>
            <person name="Jogler M."/>
            <person name="Boedeker C."/>
            <person name="Pinto D."/>
            <person name="Vollmers J."/>
            <person name="Rivas-Marin E."/>
            <person name="Kohn T."/>
            <person name="Peeters S.H."/>
            <person name="Heuer A."/>
            <person name="Rast P."/>
            <person name="Oberbeckmann S."/>
            <person name="Bunk B."/>
            <person name="Jeske O."/>
            <person name="Meyerdierks A."/>
            <person name="Storesund J.E."/>
            <person name="Kallscheuer N."/>
            <person name="Luecker S."/>
            <person name="Lage O.M."/>
            <person name="Pohl T."/>
            <person name="Merkel B.J."/>
            <person name="Hornburger P."/>
            <person name="Mueller R.-W."/>
            <person name="Bruemmer F."/>
            <person name="Labrenz M."/>
            <person name="Spormann A.M."/>
            <person name="Op den Camp H."/>
            <person name="Overmann J."/>
            <person name="Amann R."/>
            <person name="Jetten M.S.M."/>
            <person name="Mascher T."/>
            <person name="Medema M.H."/>
            <person name="Devos D.P."/>
            <person name="Kaster A.-K."/>
            <person name="Ovreas L."/>
            <person name="Rohde M."/>
            <person name="Galperin M.Y."/>
            <person name="Jogler C."/>
        </authorList>
    </citation>
    <scope>NUCLEOTIDE SEQUENCE [LARGE SCALE GENOMIC DNA]</scope>
    <source>
        <strain evidence="2 3">Mal52</strain>
    </source>
</reference>
<evidence type="ECO:0000313" key="3">
    <source>
        <dbReference type="Proteomes" id="UP000319383"/>
    </source>
</evidence>
<gene>
    <name evidence="2" type="ORF">Mal52_29620</name>
</gene>
<name>A0A517ZPX1_9PLAN</name>
<feature type="compositionally biased region" description="Basic and acidic residues" evidence="1">
    <location>
        <begin position="42"/>
        <end position="59"/>
    </location>
</feature>
<proteinExistence type="predicted"/>
<feature type="compositionally biased region" description="Low complexity" evidence="1">
    <location>
        <begin position="96"/>
        <end position="106"/>
    </location>
</feature>
<dbReference type="AlphaFoldDB" id="A0A517ZPX1"/>